<dbReference type="RefSeq" id="WP_184666534.1">
    <property type="nucleotide sequence ID" value="NZ_BAABAI010000034.1"/>
</dbReference>
<gene>
    <name evidence="1" type="ORF">F4559_001148</name>
</gene>
<dbReference type="EMBL" id="JACHJS010000001">
    <property type="protein sequence ID" value="MBB4963789.1"/>
    <property type="molecule type" value="Genomic_DNA"/>
</dbReference>
<evidence type="ECO:0000313" key="1">
    <source>
        <dbReference type="EMBL" id="MBB4963789.1"/>
    </source>
</evidence>
<comment type="caution">
    <text evidence="1">The sequence shown here is derived from an EMBL/GenBank/DDBJ whole genome shotgun (WGS) entry which is preliminary data.</text>
</comment>
<dbReference type="Proteomes" id="UP000542674">
    <property type="component" value="Unassembled WGS sequence"/>
</dbReference>
<name>A0A7W7SZE5_9PSEU</name>
<reference evidence="1 2" key="1">
    <citation type="submission" date="2020-08" db="EMBL/GenBank/DDBJ databases">
        <title>Sequencing the genomes of 1000 actinobacteria strains.</title>
        <authorList>
            <person name="Klenk H.-P."/>
        </authorList>
    </citation>
    <scope>NUCLEOTIDE SEQUENCE [LARGE SCALE GENOMIC DNA]</scope>
    <source>
        <strain evidence="1 2">DSM 45084</strain>
    </source>
</reference>
<keyword evidence="2" id="KW-1185">Reference proteome</keyword>
<proteinExistence type="predicted"/>
<sequence>MSDDRFDDLYRVELQSGASLEAFTVVVRDACREFAFLLSYQADQVQVSLATFQFRRYDEEGRQISDPFGRLTAKARAKIVAWALRQSADAVLHAGRMAVKSYALYFKYFKRGMTPEQKRKKTTWEG</sequence>
<evidence type="ECO:0000313" key="2">
    <source>
        <dbReference type="Proteomes" id="UP000542674"/>
    </source>
</evidence>
<accession>A0A7W7SZE5</accession>
<protein>
    <submittedName>
        <fullName evidence="1">Uncharacterized protein</fullName>
    </submittedName>
</protein>
<dbReference type="AlphaFoldDB" id="A0A7W7SZE5"/>
<organism evidence="1 2">
    <name type="scientific">Saccharothrix violaceirubra</name>
    <dbReference type="NCBI Taxonomy" id="413306"/>
    <lineage>
        <taxon>Bacteria</taxon>
        <taxon>Bacillati</taxon>
        <taxon>Actinomycetota</taxon>
        <taxon>Actinomycetes</taxon>
        <taxon>Pseudonocardiales</taxon>
        <taxon>Pseudonocardiaceae</taxon>
        <taxon>Saccharothrix</taxon>
    </lineage>
</organism>